<evidence type="ECO:0008006" key="3">
    <source>
        <dbReference type="Google" id="ProtNLM"/>
    </source>
</evidence>
<protein>
    <recommendedName>
        <fullName evidence="3">Lipoprotein</fullName>
    </recommendedName>
</protein>
<evidence type="ECO:0000313" key="1">
    <source>
        <dbReference type="EMBL" id="MFD2233251.1"/>
    </source>
</evidence>
<accession>A0ABW5C8M8</accession>
<dbReference type="RefSeq" id="WP_377315031.1">
    <property type="nucleotide sequence ID" value="NZ_JBHUIY010000007.1"/>
</dbReference>
<name>A0ABW5C8M8_9PROT</name>
<keyword evidence="2" id="KW-1185">Reference proteome</keyword>
<sequence length="126" mass="13870">MGLMTTACTAPWPELPPTQGAPMIHVHTNRSDALFSVNGVPIENRGQIYSFTPAPEDRQVTIAVRFAECESPIGPARMPMPTRQTVVGLPLRGDFEVHWMIDSSECVPLIKDNPAFQRHRGNPAPP</sequence>
<dbReference type="Proteomes" id="UP001597296">
    <property type="component" value="Unassembled WGS sequence"/>
</dbReference>
<organism evidence="1 2">
    <name type="scientific">Phaeospirillum tilakii</name>
    <dbReference type="NCBI Taxonomy" id="741673"/>
    <lineage>
        <taxon>Bacteria</taxon>
        <taxon>Pseudomonadati</taxon>
        <taxon>Pseudomonadota</taxon>
        <taxon>Alphaproteobacteria</taxon>
        <taxon>Rhodospirillales</taxon>
        <taxon>Rhodospirillaceae</taxon>
        <taxon>Phaeospirillum</taxon>
    </lineage>
</organism>
<reference evidence="2" key="1">
    <citation type="journal article" date="2019" name="Int. J. Syst. Evol. Microbiol.">
        <title>The Global Catalogue of Microorganisms (GCM) 10K type strain sequencing project: providing services to taxonomists for standard genome sequencing and annotation.</title>
        <authorList>
            <consortium name="The Broad Institute Genomics Platform"/>
            <consortium name="The Broad Institute Genome Sequencing Center for Infectious Disease"/>
            <person name="Wu L."/>
            <person name="Ma J."/>
        </authorList>
    </citation>
    <scope>NUCLEOTIDE SEQUENCE [LARGE SCALE GENOMIC DNA]</scope>
    <source>
        <strain evidence="2">KCTC 15012</strain>
    </source>
</reference>
<proteinExistence type="predicted"/>
<gene>
    <name evidence="1" type="ORF">ACFSNB_05485</name>
</gene>
<comment type="caution">
    <text evidence="1">The sequence shown here is derived from an EMBL/GenBank/DDBJ whole genome shotgun (WGS) entry which is preliminary data.</text>
</comment>
<dbReference type="EMBL" id="JBHUIY010000007">
    <property type="protein sequence ID" value="MFD2233251.1"/>
    <property type="molecule type" value="Genomic_DNA"/>
</dbReference>
<evidence type="ECO:0000313" key="2">
    <source>
        <dbReference type="Proteomes" id="UP001597296"/>
    </source>
</evidence>